<dbReference type="PROSITE" id="PS50088">
    <property type="entry name" value="ANK_REPEAT"/>
    <property type="match status" value="3"/>
</dbReference>
<dbReference type="SMART" id="SM00248">
    <property type="entry name" value="ANK"/>
    <property type="match status" value="3"/>
</dbReference>
<evidence type="ECO:0000256" key="1">
    <source>
        <dbReference type="ARBA" id="ARBA00022737"/>
    </source>
</evidence>
<dbReference type="InterPro" id="IPR036770">
    <property type="entry name" value="Ankyrin_rpt-contain_sf"/>
</dbReference>
<dbReference type="AlphaFoldDB" id="L0DZ43"/>
<dbReference type="PANTHER" id="PTHR24171:SF8">
    <property type="entry name" value="BRCA1-ASSOCIATED RING DOMAIN PROTEIN 1"/>
    <property type="match status" value="1"/>
</dbReference>
<accession>L0DZ43</accession>
<dbReference type="RefSeq" id="WP_015258768.1">
    <property type="nucleotide sequence ID" value="NC_019902.2"/>
</dbReference>
<keyword evidence="5" id="KW-1185">Reference proteome</keyword>
<feature type="repeat" description="ANK" evidence="3">
    <location>
        <begin position="269"/>
        <end position="291"/>
    </location>
</feature>
<dbReference type="GO" id="GO:0085020">
    <property type="term" value="P:protein K6-linked ubiquitination"/>
    <property type="evidence" value="ECO:0007669"/>
    <property type="project" value="TreeGrafter"/>
</dbReference>
<reference evidence="4" key="1">
    <citation type="submission" date="2015-12" db="EMBL/GenBank/DDBJ databases">
        <authorList>
            <person name="Tikhonova T.V."/>
            <person name="Pavlov A.R."/>
            <person name="Beletsky A.V."/>
            <person name="Mardanov A.V."/>
            <person name="Sorokin D.Y."/>
            <person name="Ravin N.V."/>
            <person name="Popov V.O."/>
        </authorList>
    </citation>
    <scope>NUCLEOTIDE SEQUENCE</scope>
    <source>
        <strain evidence="4">DSM 14787</strain>
    </source>
</reference>
<evidence type="ECO:0000313" key="4">
    <source>
        <dbReference type="EMBL" id="AGA33641.1"/>
    </source>
</evidence>
<dbReference type="Proteomes" id="UP000010809">
    <property type="component" value="Chromosome"/>
</dbReference>
<dbReference type="Pfam" id="PF12796">
    <property type="entry name" value="Ank_2"/>
    <property type="match status" value="1"/>
</dbReference>
<feature type="repeat" description="ANK" evidence="3">
    <location>
        <begin position="371"/>
        <end position="403"/>
    </location>
</feature>
<dbReference type="eggNOG" id="COG0666">
    <property type="taxonomic scope" value="Bacteria"/>
</dbReference>
<evidence type="ECO:0000313" key="5">
    <source>
        <dbReference type="Proteomes" id="UP000010809"/>
    </source>
</evidence>
<dbReference type="InterPro" id="IPR002110">
    <property type="entry name" value="Ankyrin_rpt"/>
</dbReference>
<keyword evidence="2 3" id="KW-0040">ANK repeat</keyword>
<dbReference type="PANTHER" id="PTHR24171">
    <property type="entry name" value="ANKYRIN REPEAT DOMAIN-CONTAINING PROTEIN 39-RELATED"/>
    <property type="match status" value="1"/>
</dbReference>
<dbReference type="EMBL" id="CP003989">
    <property type="protein sequence ID" value="AGA33641.1"/>
    <property type="molecule type" value="Genomic_DNA"/>
</dbReference>
<sequence>MNTEHEREPCSKPWPALLAGCLIAAAFLALSPLDAATTAGGPAEPATISPEALTNPAGIALARAGEAPRLRTPMTEPPELARQRLLEMLGPNTPARGVRFHVLTVGQSPRDLVRAALGTPGTSSQTEAAWDQGAVLDLLFLSRLLAGFDEDGILQQLMLEPRVPLAVNELEAALALGPASGSRPHPTRQGELRSHRASGAVLGVDGEQVYAIWLFPDTRDAARAPPATRQVAEFPSAKARLIRAARDGDLDRLRDLVHLANHVTTVDAYGRTPLHHAAAHGHVAAVEFLLEQPSLPPWTEAREAPPTVLGEGLSAPRPALRFDDFVDLMRQLEARDGQGLTPLHLAATGGHEAVAKVLLDAGADINASTEDGVTPLHLAARHGAPALAATLIARGADTSAPDAAGRPPVDWARDDAMARSIRMATDTYRRQSGYQTAFETLERFLQGAQQGNIDAVRRTVAEFPDGILPLLEPDSGAFDYQIRRFHAVGGRARAQGFLELHDAPPNWDRFQFELLLEDWTGDDDWRVTDSRVEPTGEQP</sequence>
<keyword evidence="1" id="KW-0677">Repeat</keyword>
<dbReference type="SUPFAM" id="SSF48403">
    <property type="entry name" value="Ankyrin repeat"/>
    <property type="match status" value="1"/>
</dbReference>
<dbReference type="GO" id="GO:0004842">
    <property type="term" value="F:ubiquitin-protein transferase activity"/>
    <property type="evidence" value="ECO:0007669"/>
    <property type="project" value="TreeGrafter"/>
</dbReference>
<dbReference type="Pfam" id="PF13637">
    <property type="entry name" value="Ank_4"/>
    <property type="match status" value="1"/>
</dbReference>
<gene>
    <name evidence="4" type="ordered locus">TVNIR_1980</name>
</gene>
<feature type="repeat" description="ANK" evidence="3">
    <location>
        <begin position="338"/>
        <end position="370"/>
    </location>
</feature>
<dbReference type="PRINTS" id="PR01415">
    <property type="entry name" value="ANKYRIN"/>
</dbReference>
<dbReference type="HOGENOM" id="CLU_505193_0_0_6"/>
<evidence type="ECO:0000256" key="2">
    <source>
        <dbReference type="ARBA" id="ARBA00023043"/>
    </source>
</evidence>
<organism evidence="4 5">
    <name type="scientific">Thioalkalivibrio nitratireducens (strain DSM 14787 / UNIQEM 213 / ALEN2)</name>
    <dbReference type="NCBI Taxonomy" id="1255043"/>
    <lineage>
        <taxon>Bacteria</taxon>
        <taxon>Pseudomonadati</taxon>
        <taxon>Pseudomonadota</taxon>
        <taxon>Gammaproteobacteria</taxon>
        <taxon>Chromatiales</taxon>
        <taxon>Ectothiorhodospiraceae</taxon>
        <taxon>Thioalkalivibrio</taxon>
    </lineage>
</organism>
<name>L0DZ43_THIND</name>
<dbReference type="PATRIC" id="fig|1255043.3.peg.2003"/>
<dbReference type="PROSITE" id="PS50297">
    <property type="entry name" value="ANK_REP_REGION"/>
    <property type="match status" value="3"/>
</dbReference>
<dbReference type="STRING" id="1255043.TVNIR_1980"/>
<evidence type="ECO:0000256" key="3">
    <source>
        <dbReference type="PROSITE-ProRule" id="PRU00023"/>
    </source>
</evidence>
<dbReference type="Gene3D" id="1.25.40.20">
    <property type="entry name" value="Ankyrin repeat-containing domain"/>
    <property type="match status" value="2"/>
</dbReference>
<proteinExistence type="predicted"/>
<dbReference type="KEGG" id="tni:TVNIR_1980"/>
<protein>
    <submittedName>
        <fullName evidence="4">Ankyrin</fullName>
    </submittedName>
</protein>